<organism evidence="1">
    <name type="scientific">Spironucleus salmonicida</name>
    <dbReference type="NCBI Taxonomy" id="348837"/>
    <lineage>
        <taxon>Eukaryota</taxon>
        <taxon>Metamonada</taxon>
        <taxon>Diplomonadida</taxon>
        <taxon>Hexamitidae</taxon>
        <taxon>Hexamitinae</taxon>
        <taxon>Spironucleus</taxon>
    </lineage>
</organism>
<dbReference type="AlphaFoldDB" id="V6LGW9"/>
<gene>
    <name evidence="1" type="ORF">SS50377_16501</name>
    <name evidence="2" type="ORF">SS50377_27113</name>
</gene>
<proteinExistence type="predicted"/>
<sequence>MLEKLIRLTKLDLQLSICDAIKSMAPTLSNFSQDGALNIAIITSPFHCDSSFQTSPETSLLALFRIAIKMHAVSNSPAAIQDALGASPRTFAIVSSQHPGYVQTVVLRALAATYTQLCNTPQLNIAAFSFAGQAVFTRTLDFLARKRALGSEFITKSLSLDFLQAQYYANDVLDALMVQGVYEENEQIQSQVRLYRKLKRAVRDQQLVFKLLVLFKTDLQAAIMGLTEAKVSTEDIANLCAIGDDGCQGLVLGGIDRFLGQLMEKIVNSDSPYAVIMQIIRVRSKLELKSLFKLLKPYNKDSLVSLDVLHQIVLQLQEIGMMRLRKQGTNLWIYANDENCNKLD</sequence>
<dbReference type="EMBL" id="KI546134">
    <property type="protein sequence ID" value="EST43762.1"/>
    <property type="molecule type" value="Genomic_DNA"/>
</dbReference>
<reference evidence="2" key="2">
    <citation type="submission" date="2020-12" db="EMBL/GenBank/DDBJ databases">
        <title>New Spironucleus salmonicida genome in near-complete chromosomes.</title>
        <authorList>
            <person name="Xu F."/>
            <person name="Kurt Z."/>
            <person name="Jimenez-Gonzalez A."/>
            <person name="Astvaldsson A."/>
            <person name="Andersson J.O."/>
            <person name="Svard S.G."/>
        </authorList>
    </citation>
    <scope>NUCLEOTIDE SEQUENCE</scope>
    <source>
        <strain evidence="2">ATCC 50377</strain>
    </source>
</reference>
<evidence type="ECO:0000313" key="1">
    <source>
        <dbReference type="EMBL" id="EST43762.1"/>
    </source>
</evidence>
<name>V6LGW9_9EUKA</name>
<dbReference type="VEuPathDB" id="GiardiaDB:SS50377_27113"/>
<dbReference type="Proteomes" id="UP000018208">
    <property type="component" value="Unassembled WGS sequence"/>
</dbReference>
<dbReference type="EMBL" id="AUWU02000007">
    <property type="protein sequence ID" value="KAH0570821.1"/>
    <property type="molecule type" value="Genomic_DNA"/>
</dbReference>
<accession>V6LGW9</accession>
<evidence type="ECO:0000313" key="2">
    <source>
        <dbReference type="EMBL" id="KAH0570821.1"/>
    </source>
</evidence>
<reference evidence="1 2" key="1">
    <citation type="journal article" date="2014" name="PLoS Genet.">
        <title>The Genome of Spironucleus salmonicida Highlights a Fish Pathogen Adapted to Fluctuating Environments.</title>
        <authorList>
            <person name="Xu F."/>
            <person name="Jerlstrom-Hultqvist J."/>
            <person name="Einarsson E."/>
            <person name="Astvaldsson A."/>
            <person name="Svard S.G."/>
            <person name="Andersson J.O."/>
        </authorList>
    </citation>
    <scope>NUCLEOTIDE SEQUENCE</scope>
    <source>
        <strain evidence="2">ATCC 50377</strain>
    </source>
</reference>
<keyword evidence="3" id="KW-1185">Reference proteome</keyword>
<protein>
    <submittedName>
        <fullName evidence="1">Uncharacterized protein</fullName>
    </submittedName>
</protein>
<evidence type="ECO:0000313" key="3">
    <source>
        <dbReference type="Proteomes" id="UP000018208"/>
    </source>
</evidence>